<proteinExistence type="predicted"/>
<dbReference type="Gene3D" id="3.50.4.10">
    <property type="entry name" value="Hepatocyte Growth Factor"/>
    <property type="match status" value="1"/>
</dbReference>
<feature type="region of interest" description="Disordered" evidence="1">
    <location>
        <begin position="261"/>
        <end position="282"/>
    </location>
</feature>
<feature type="compositionally biased region" description="Acidic residues" evidence="1">
    <location>
        <begin position="268"/>
        <end position="282"/>
    </location>
</feature>
<evidence type="ECO:0000313" key="4">
    <source>
        <dbReference type="Proteomes" id="UP001281003"/>
    </source>
</evidence>
<evidence type="ECO:0000313" key="3">
    <source>
        <dbReference type="EMBL" id="KAK3402418.1"/>
    </source>
</evidence>
<organism evidence="3 4">
    <name type="scientific">Sordaria brevicollis</name>
    <dbReference type="NCBI Taxonomy" id="83679"/>
    <lineage>
        <taxon>Eukaryota</taxon>
        <taxon>Fungi</taxon>
        <taxon>Dikarya</taxon>
        <taxon>Ascomycota</taxon>
        <taxon>Pezizomycotina</taxon>
        <taxon>Sordariomycetes</taxon>
        <taxon>Sordariomycetidae</taxon>
        <taxon>Sordariales</taxon>
        <taxon>Sordariaceae</taxon>
        <taxon>Sordaria</taxon>
    </lineage>
</organism>
<sequence length="282" mass="28846">MASYSYQQQYPPAQVGAGHPYQPFPGNQQTDKTGFVPQEVQHPYPDQDTPMLPEKNTGAGPGSTLLTVKRSIALAVLGTLALLLATVIGLAAGLGVSQKNLHDAKNDLKMAQSSISAGLGDITSSAQGASPTVATATTTSGSSASSTATAVAKIECPAINGTSYTATVAGNSSSPGGSTSKKFQRLCGVDFGKGEAVDIGSVNTTSFNSCLDKCAAKQGCTGAGWGAIPGDEKTHHTCWMKTNLTTKGHEAVDEWAFGVLELSGSGQEEGDGEDDNDNEEGN</sequence>
<reference evidence="3" key="1">
    <citation type="journal article" date="2023" name="Mol. Phylogenet. Evol.">
        <title>Genome-scale phylogeny and comparative genomics of the fungal order Sordariales.</title>
        <authorList>
            <person name="Hensen N."/>
            <person name="Bonometti L."/>
            <person name="Westerberg I."/>
            <person name="Brannstrom I.O."/>
            <person name="Guillou S."/>
            <person name="Cros-Aarteil S."/>
            <person name="Calhoun S."/>
            <person name="Haridas S."/>
            <person name="Kuo A."/>
            <person name="Mondo S."/>
            <person name="Pangilinan J."/>
            <person name="Riley R."/>
            <person name="LaButti K."/>
            <person name="Andreopoulos B."/>
            <person name="Lipzen A."/>
            <person name="Chen C."/>
            <person name="Yan M."/>
            <person name="Daum C."/>
            <person name="Ng V."/>
            <person name="Clum A."/>
            <person name="Steindorff A."/>
            <person name="Ohm R.A."/>
            <person name="Martin F."/>
            <person name="Silar P."/>
            <person name="Natvig D.O."/>
            <person name="Lalanne C."/>
            <person name="Gautier V."/>
            <person name="Ament-Velasquez S.L."/>
            <person name="Kruys A."/>
            <person name="Hutchinson M.I."/>
            <person name="Powell A.J."/>
            <person name="Barry K."/>
            <person name="Miller A.N."/>
            <person name="Grigoriev I.V."/>
            <person name="Debuchy R."/>
            <person name="Gladieux P."/>
            <person name="Hiltunen Thoren M."/>
            <person name="Johannesson H."/>
        </authorList>
    </citation>
    <scope>NUCLEOTIDE SEQUENCE</scope>
    <source>
        <strain evidence="3">FGSC 1904</strain>
    </source>
</reference>
<evidence type="ECO:0000256" key="1">
    <source>
        <dbReference type="SAM" id="MobiDB-lite"/>
    </source>
</evidence>
<comment type="caution">
    <text evidence="3">The sequence shown here is derived from an EMBL/GenBank/DDBJ whole genome shotgun (WGS) entry which is preliminary data.</text>
</comment>
<name>A0AAE0PLU4_SORBR</name>
<dbReference type="AlphaFoldDB" id="A0AAE0PLU4"/>
<feature type="transmembrane region" description="Helical" evidence="2">
    <location>
        <begin position="72"/>
        <end position="96"/>
    </location>
</feature>
<accession>A0AAE0PLU4</accession>
<feature type="region of interest" description="Disordered" evidence="1">
    <location>
        <begin position="15"/>
        <end position="58"/>
    </location>
</feature>
<evidence type="ECO:0000256" key="2">
    <source>
        <dbReference type="SAM" id="Phobius"/>
    </source>
</evidence>
<evidence type="ECO:0008006" key="5">
    <source>
        <dbReference type="Google" id="ProtNLM"/>
    </source>
</evidence>
<keyword evidence="2" id="KW-1133">Transmembrane helix</keyword>
<keyword evidence="4" id="KW-1185">Reference proteome</keyword>
<reference evidence="3" key="2">
    <citation type="submission" date="2023-07" db="EMBL/GenBank/DDBJ databases">
        <authorList>
            <consortium name="Lawrence Berkeley National Laboratory"/>
            <person name="Haridas S."/>
            <person name="Hensen N."/>
            <person name="Bonometti L."/>
            <person name="Westerberg I."/>
            <person name="Brannstrom I.O."/>
            <person name="Guillou S."/>
            <person name="Cros-Aarteil S."/>
            <person name="Calhoun S."/>
            <person name="Kuo A."/>
            <person name="Mondo S."/>
            <person name="Pangilinan J."/>
            <person name="Riley R."/>
            <person name="LaButti K."/>
            <person name="Andreopoulos B."/>
            <person name="Lipzen A."/>
            <person name="Chen C."/>
            <person name="Yanf M."/>
            <person name="Daum C."/>
            <person name="Ng V."/>
            <person name="Clum A."/>
            <person name="Steindorff A."/>
            <person name="Ohm R."/>
            <person name="Martin F."/>
            <person name="Silar P."/>
            <person name="Natvig D."/>
            <person name="Lalanne C."/>
            <person name="Gautier V."/>
            <person name="Ament-velasquez S.L."/>
            <person name="Kruys A."/>
            <person name="Hutchinson M.I."/>
            <person name="Powell A.J."/>
            <person name="Barry K."/>
            <person name="Miller A.N."/>
            <person name="Grigoriev I.V."/>
            <person name="Debuchy R."/>
            <person name="Gladieux P."/>
            <person name="Thoren M.H."/>
            <person name="Johannesson H."/>
        </authorList>
    </citation>
    <scope>NUCLEOTIDE SEQUENCE</scope>
    <source>
        <strain evidence="3">FGSC 1904</strain>
    </source>
</reference>
<protein>
    <recommendedName>
        <fullName evidence="5">Apple domain-containing protein</fullName>
    </recommendedName>
</protein>
<keyword evidence="2" id="KW-0472">Membrane</keyword>
<gene>
    <name evidence="3" type="ORF">B0T20DRAFT_139546</name>
</gene>
<dbReference type="EMBL" id="JAUTDP010000002">
    <property type="protein sequence ID" value="KAK3402418.1"/>
    <property type="molecule type" value="Genomic_DNA"/>
</dbReference>
<keyword evidence="2" id="KW-0812">Transmembrane</keyword>
<dbReference type="Proteomes" id="UP001281003">
    <property type="component" value="Unassembled WGS sequence"/>
</dbReference>